<reference evidence="2" key="2">
    <citation type="journal article" date="1999" name="Plasmid">
        <title>The cassettes and 3' conserved segment of an integron from Klebsiella oxytoca plasmid pACM1.</title>
        <authorList>
            <person name="Preston K.E."/>
            <person name="Radomski C.C."/>
            <person name="Venezia R.A."/>
        </authorList>
    </citation>
    <scope>NUCLEOTIDE SEQUENCE</scope>
    <source>
        <strain evidence="2">ATCC 51983</strain>
        <plasmid evidence="2">pACM1</plasmid>
    </source>
</reference>
<reference evidence="2" key="4">
    <citation type="journal article" date="2002" name="Plasmid">
        <title>Chromosomal sequences from Klebsiella pneumoniae flank the SHV-5 extended-spectrum beta-lactamase gene in pACM1.</title>
        <authorList>
            <person name="Preston K.E."/>
            <person name="Venezia R.A."/>
        </authorList>
    </citation>
    <scope>NUCLEOTIDE SEQUENCE</scope>
    <source>
        <strain evidence="2">ATCC 51983</strain>
        <plasmid evidence="2">pACM1</plasmid>
    </source>
</reference>
<accession>A0A088FS55</accession>
<dbReference type="AlphaFoldDB" id="A0A088FS55"/>
<feature type="compositionally biased region" description="Low complexity" evidence="1">
    <location>
        <begin position="112"/>
        <end position="123"/>
    </location>
</feature>
<dbReference type="EMBL" id="KJ541681">
    <property type="protein sequence ID" value="AIM47899.1"/>
    <property type="molecule type" value="Genomic_DNA"/>
</dbReference>
<feature type="region of interest" description="Disordered" evidence="1">
    <location>
        <begin position="100"/>
        <end position="135"/>
    </location>
</feature>
<name>A0A088FS55_KLEOX</name>
<reference evidence="2" key="1">
    <citation type="journal article" date="1997" name="Plasmid">
        <title>The resistance and integrase genes of pACM1, a conjugative multiple-resistance plasmid, from Klebsiella oxytoca.</title>
        <authorList>
            <person name="Preston K.E."/>
            <person name="Kacica M.A."/>
            <person name="Limberger R.J."/>
            <person name="Archinal W.A."/>
            <person name="Venezia R.A."/>
        </authorList>
    </citation>
    <scope>NUCLEOTIDE SEQUENCE</scope>
    <source>
        <strain evidence="2">ATCC 51983</strain>
        <plasmid evidence="2">pACM1</plasmid>
    </source>
</reference>
<dbReference type="Pfam" id="PF10784">
    <property type="entry name" value="Plasmid_stab_B"/>
    <property type="match status" value="1"/>
</dbReference>
<organism evidence="2">
    <name type="scientific">Klebsiella oxytoca</name>
    <dbReference type="NCBI Taxonomy" id="571"/>
    <lineage>
        <taxon>Bacteria</taxon>
        <taxon>Pseudomonadati</taxon>
        <taxon>Pseudomonadota</taxon>
        <taxon>Gammaproteobacteria</taxon>
        <taxon>Enterobacterales</taxon>
        <taxon>Enterobacteriaceae</taxon>
        <taxon>Klebsiella/Raoultella group</taxon>
        <taxon>Klebsiella</taxon>
    </lineage>
</organism>
<dbReference type="InterPro" id="IPR019720">
    <property type="entry name" value="Plasmid_stability_protein_StbB"/>
</dbReference>
<reference evidence="2" key="6">
    <citation type="journal article" date="2014" name="Plasmid">
        <title>The complete nucleotide sequence of the multi-drug resistance-encoding IncL/M plasmid pACM1.</title>
        <authorList>
            <person name="Preston K.E."/>
            <person name="Hitchcock S.A."/>
            <person name="Aziz A.Y."/>
            <person name="Tine J.A."/>
        </authorList>
    </citation>
    <scope>NUCLEOTIDE SEQUENCE</scope>
    <source>
        <strain evidence="2">ATCC 51983</strain>
        <plasmid evidence="2">pACM1</plasmid>
    </source>
</reference>
<dbReference type="GeneID" id="97918200"/>
<reference evidence="2" key="3">
    <citation type="journal article" date="2000" name="Plasmid">
        <title>Nucleotide sequence of a 7-kb fragment of pACM1 encoding an IncM DNA primase and other putative proteins associated with conjugation.</title>
        <authorList>
            <person name="Preston K.E."/>
            <person name="Radomski C.C."/>
            <person name="Venezia R.A."/>
        </authorList>
    </citation>
    <scope>NUCLEOTIDE SEQUENCE</scope>
    <source>
        <strain evidence="2">ATCC 51983</strain>
        <plasmid evidence="2">pACM1</plasmid>
    </source>
</reference>
<dbReference type="Gene3D" id="6.10.290.20">
    <property type="match status" value="1"/>
</dbReference>
<dbReference type="RefSeq" id="WP_011154451.1">
    <property type="nucleotide sequence ID" value="NC_024997.1"/>
</dbReference>
<protein>
    <submittedName>
        <fullName evidence="2">Putative plasmid partition protein B</fullName>
    </submittedName>
</protein>
<gene>
    <name evidence="2" type="primary">parB</name>
</gene>
<dbReference type="InterPro" id="IPR038307">
    <property type="entry name" value="StbB_sf"/>
</dbReference>
<reference evidence="2" key="5">
    <citation type="journal article" date="2004" name="Plasmid">
        <title>The SHV-5 extended-spectrum beta-lactamase gene of pACM1 is located on the remnant of a compound transposon.</title>
        <authorList>
            <person name="Preston K.E."/>
            <person name="Venezia R.A."/>
            <person name="Stellrecht K.A."/>
        </authorList>
    </citation>
    <scope>NUCLEOTIDE SEQUENCE</scope>
    <source>
        <strain evidence="2">ATCC 51983</strain>
        <plasmid evidence="2">pACM1</plasmid>
    </source>
</reference>
<keyword evidence="2" id="KW-0614">Plasmid</keyword>
<evidence type="ECO:0000256" key="1">
    <source>
        <dbReference type="SAM" id="MobiDB-lite"/>
    </source>
</evidence>
<geneLocation type="plasmid" evidence="2">
    <name>pACM1</name>
</geneLocation>
<proteinExistence type="predicted"/>
<sequence>MTDNRKCSFYIYPERNAADRVADGFLEKLPQKERGRAMRAMMLCGAALMKQDERLPFLIAEFLTESTSMQDIQRIISSTLPQQDTGEMARLVEAFLQATGGGSNTVSPAGGAAPENSPAVAPEPAAPEDKNLEETRKNVQHLFPDDD</sequence>
<evidence type="ECO:0000313" key="2">
    <source>
        <dbReference type="EMBL" id="AIM47899.1"/>
    </source>
</evidence>